<comment type="caution">
    <text evidence="2">The sequence shown here is derived from an EMBL/GenBank/DDBJ whole genome shotgun (WGS) entry which is preliminary data.</text>
</comment>
<feature type="transmembrane region" description="Helical" evidence="1">
    <location>
        <begin position="107"/>
        <end position="125"/>
    </location>
</feature>
<dbReference type="AlphaFoldDB" id="A0A7Y3V552"/>
<sequence>MKKNISLFCTKIIYLLFIIGTAISMCIVYKNVENTLAIRFVIGYVIFAFLFLFYIIFITFFNVSKLKWTEIKGRLVKFIVIFVVFGALNYFSDCIFRPSKVDLFREFSIPFGIAFGISFTDVIFLKEKENQKI</sequence>
<reference evidence="2 3" key="1">
    <citation type="submission" date="2020-05" db="EMBL/GenBank/DDBJ databases">
        <title>Draft genome sequence of Clostridium cochlearium strain AGROS13 isolated from a sheep dairy farm in New Zealand.</title>
        <authorList>
            <person name="Gupta T.B."/>
            <person name="Jauregui R."/>
            <person name="Risson A.N."/>
            <person name="Brightwell G."/>
            <person name="Maclean P."/>
        </authorList>
    </citation>
    <scope>NUCLEOTIDE SEQUENCE [LARGE SCALE GENOMIC DNA]</scope>
    <source>
        <strain evidence="2 3">AGROS13</strain>
    </source>
</reference>
<proteinExistence type="predicted"/>
<keyword evidence="1" id="KW-0812">Transmembrane</keyword>
<keyword evidence="1" id="KW-0472">Membrane</keyword>
<dbReference type="RefSeq" id="WP_171302656.1">
    <property type="nucleotide sequence ID" value="NZ_JABFIF010000001.1"/>
</dbReference>
<evidence type="ECO:0000256" key="1">
    <source>
        <dbReference type="SAM" id="Phobius"/>
    </source>
</evidence>
<accession>A0A7Y3V552</accession>
<dbReference type="Proteomes" id="UP000528432">
    <property type="component" value="Unassembled WGS sequence"/>
</dbReference>
<evidence type="ECO:0000313" key="3">
    <source>
        <dbReference type="Proteomes" id="UP000528432"/>
    </source>
</evidence>
<dbReference type="EMBL" id="JABFIF010000001">
    <property type="protein sequence ID" value="NOH14908.1"/>
    <property type="molecule type" value="Genomic_DNA"/>
</dbReference>
<evidence type="ECO:0000313" key="2">
    <source>
        <dbReference type="EMBL" id="NOH14908.1"/>
    </source>
</evidence>
<feature type="transmembrane region" description="Helical" evidence="1">
    <location>
        <begin position="36"/>
        <end position="63"/>
    </location>
</feature>
<keyword evidence="1" id="KW-1133">Transmembrane helix</keyword>
<organism evidence="2 3">
    <name type="scientific">Clostridium cochlearium</name>
    <dbReference type="NCBI Taxonomy" id="1494"/>
    <lineage>
        <taxon>Bacteria</taxon>
        <taxon>Bacillati</taxon>
        <taxon>Bacillota</taxon>
        <taxon>Clostridia</taxon>
        <taxon>Eubacteriales</taxon>
        <taxon>Clostridiaceae</taxon>
        <taxon>Clostridium</taxon>
    </lineage>
</organism>
<name>A0A7Y3V552_CLOCO</name>
<feature type="transmembrane region" description="Helical" evidence="1">
    <location>
        <begin position="12"/>
        <end position="30"/>
    </location>
</feature>
<gene>
    <name evidence="2" type="ORF">HMJ28_00660</name>
</gene>
<feature type="transmembrane region" description="Helical" evidence="1">
    <location>
        <begin position="75"/>
        <end position="92"/>
    </location>
</feature>
<protein>
    <submittedName>
        <fullName evidence="2">Uncharacterized protein</fullName>
    </submittedName>
</protein>